<sequence length="191" mass="21303">MIRLISLLLYLCALLTTALTQVVGVENVSPAEASVLPYSLKATIGNDNGGRYKLMAVNPSNSNQGVENELIEQHNINSPQIRRSEDTWDRISVNYKHQLAEAKSPMNDFGYFNPYAVAPHTLHSDMNHFGVGTIATSLPVSLLLALNLGMLLYLFVNTVSVLSATGLGTNFRLPYNMHEYHRRDEYSNKYN</sequence>
<dbReference type="AlphaFoldDB" id="A0A034VM74"/>
<protein>
    <submittedName>
        <fullName evidence="2">Uncharacterized protein</fullName>
    </submittedName>
</protein>
<name>A0A034VM74_BACDO</name>
<accession>A0A034VM74</accession>
<evidence type="ECO:0000256" key="1">
    <source>
        <dbReference type="SAM" id="SignalP"/>
    </source>
</evidence>
<proteinExistence type="predicted"/>
<dbReference type="EMBL" id="GAKP01015763">
    <property type="protein sequence ID" value="JAC43189.1"/>
    <property type="molecule type" value="Transcribed_RNA"/>
</dbReference>
<evidence type="ECO:0000313" key="2">
    <source>
        <dbReference type="EMBL" id="JAC43182.1"/>
    </source>
</evidence>
<reference evidence="2" key="1">
    <citation type="journal article" date="2014" name="BMC Genomics">
        <title>Characterizing the developmental transcriptome of the oriental fruit fly, Bactrocera dorsalis (Diptera: Tephritidae) through comparative genomic analysis with Drosophila melanogaster utilizing modENCODE datasets.</title>
        <authorList>
            <person name="Geib S.M."/>
            <person name="Calla B."/>
            <person name="Hall B."/>
            <person name="Hou S."/>
            <person name="Manoukis N.C."/>
        </authorList>
    </citation>
    <scope>NUCLEOTIDE SEQUENCE</scope>
    <source>
        <strain evidence="2">Punador</strain>
    </source>
</reference>
<dbReference type="EMBL" id="GAKP01015759">
    <property type="protein sequence ID" value="JAC43193.1"/>
    <property type="molecule type" value="Transcribed_RNA"/>
</dbReference>
<organism evidence="2">
    <name type="scientific">Bactrocera dorsalis</name>
    <name type="common">Oriental fruit fly</name>
    <name type="synonym">Dacus dorsalis</name>
    <dbReference type="NCBI Taxonomy" id="27457"/>
    <lineage>
        <taxon>Eukaryota</taxon>
        <taxon>Metazoa</taxon>
        <taxon>Ecdysozoa</taxon>
        <taxon>Arthropoda</taxon>
        <taxon>Hexapoda</taxon>
        <taxon>Insecta</taxon>
        <taxon>Pterygota</taxon>
        <taxon>Neoptera</taxon>
        <taxon>Endopterygota</taxon>
        <taxon>Diptera</taxon>
        <taxon>Brachycera</taxon>
        <taxon>Muscomorpha</taxon>
        <taxon>Tephritoidea</taxon>
        <taxon>Tephritidae</taxon>
        <taxon>Bactrocera</taxon>
        <taxon>Bactrocera</taxon>
    </lineage>
</organism>
<keyword evidence="1" id="KW-0732">Signal</keyword>
<feature type="signal peptide" evidence="1">
    <location>
        <begin position="1"/>
        <end position="20"/>
    </location>
</feature>
<dbReference type="EMBL" id="GAKP01015766">
    <property type="protein sequence ID" value="JAC43186.1"/>
    <property type="molecule type" value="Transcribed_RNA"/>
</dbReference>
<feature type="chain" id="PRO_5007369062" evidence="1">
    <location>
        <begin position="21"/>
        <end position="191"/>
    </location>
</feature>
<dbReference type="EMBL" id="GAKP01015770">
    <property type="protein sequence ID" value="JAC43182.1"/>
    <property type="molecule type" value="Transcribed_RNA"/>
</dbReference>